<keyword evidence="2" id="KW-0808">Transferase</keyword>
<feature type="domain" description="NadR/Ttd14 AAA" evidence="1">
    <location>
        <begin position="8"/>
        <end position="173"/>
    </location>
</feature>
<dbReference type="Gene3D" id="3.40.50.300">
    <property type="entry name" value="P-loop containing nucleotide triphosphate hydrolases"/>
    <property type="match status" value="1"/>
</dbReference>
<dbReference type="InterPro" id="IPR027417">
    <property type="entry name" value="P-loop_NTPase"/>
</dbReference>
<dbReference type="GeneID" id="97182131"/>
<evidence type="ECO:0000313" key="3">
    <source>
        <dbReference type="Proteomes" id="UP000251241"/>
    </source>
</evidence>
<reference evidence="2 3" key="1">
    <citation type="submission" date="2018-06" db="EMBL/GenBank/DDBJ databases">
        <authorList>
            <consortium name="Pathogen Informatics"/>
            <person name="Doyle S."/>
        </authorList>
    </citation>
    <scope>NUCLEOTIDE SEQUENCE [LARGE SCALE GENOMIC DNA]</scope>
    <source>
        <strain evidence="2 3">NCTC11343</strain>
    </source>
</reference>
<dbReference type="SUPFAM" id="SSF52540">
    <property type="entry name" value="P-loop containing nucleoside triphosphate hydrolases"/>
    <property type="match status" value="1"/>
</dbReference>
<evidence type="ECO:0000259" key="1">
    <source>
        <dbReference type="Pfam" id="PF13521"/>
    </source>
</evidence>
<protein>
    <submittedName>
        <fullName evidence="2">Predicted ATPase/kinase involved in NAD metabolism</fullName>
    </submittedName>
</protein>
<organism evidence="2 3">
    <name type="scientific">Sphingobacterium multivorum</name>
    <dbReference type="NCBI Taxonomy" id="28454"/>
    <lineage>
        <taxon>Bacteria</taxon>
        <taxon>Pseudomonadati</taxon>
        <taxon>Bacteroidota</taxon>
        <taxon>Sphingobacteriia</taxon>
        <taxon>Sphingobacteriales</taxon>
        <taxon>Sphingobacteriaceae</taxon>
        <taxon>Sphingobacterium</taxon>
    </lineage>
</organism>
<proteinExistence type="predicted"/>
<accession>A0A2X2LF97</accession>
<dbReference type="RefSeq" id="WP_112375647.1">
    <property type="nucleotide sequence ID" value="NZ_CP069793.1"/>
</dbReference>
<sequence length="186" mass="21610">MDQTAQFIVLTGGPGVGKTTLLKELQQLGFSVVPEDARRIIREQMEMNGDGLPWKNKRHYAELMLAASCSGYSEQLRKDQTRYVFFDRGIPDTLAYIAMEGLAIGEDCLREARLKRYHKKVFILPPWAEIYANDNERKQTWQEAENTFKIMKETYTKLGYETIEVPKTTVFDRAQFILKVLDQQNY</sequence>
<dbReference type="AlphaFoldDB" id="A0A2X2LF97"/>
<keyword evidence="2" id="KW-0418">Kinase</keyword>
<gene>
    <name evidence="2" type="ORF">NCTC11343_04103</name>
</gene>
<dbReference type="EMBL" id="UAUU01000011">
    <property type="protein sequence ID" value="SPZ92049.1"/>
    <property type="molecule type" value="Genomic_DNA"/>
</dbReference>
<dbReference type="Proteomes" id="UP000251241">
    <property type="component" value="Unassembled WGS sequence"/>
</dbReference>
<evidence type="ECO:0000313" key="2">
    <source>
        <dbReference type="EMBL" id="SPZ92049.1"/>
    </source>
</evidence>
<name>A0A2X2LF97_SPHMU</name>
<dbReference type="GO" id="GO:0016301">
    <property type="term" value="F:kinase activity"/>
    <property type="evidence" value="ECO:0007669"/>
    <property type="project" value="UniProtKB-KW"/>
</dbReference>
<dbReference type="InterPro" id="IPR038727">
    <property type="entry name" value="NadR/Ttd14_AAA_dom"/>
</dbReference>
<dbReference type="Pfam" id="PF13521">
    <property type="entry name" value="AAA_28"/>
    <property type="match status" value="1"/>
</dbReference>